<evidence type="ECO:0000256" key="8">
    <source>
        <dbReference type="ARBA" id="ARBA00022984"/>
    </source>
</evidence>
<dbReference type="SUPFAM" id="SSF53448">
    <property type="entry name" value="Nucleotide-diphospho-sugar transferases"/>
    <property type="match status" value="1"/>
</dbReference>
<keyword evidence="2" id="KW-0963">Cytoplasm</keyword>
<keyword evidence="4 15" id="KW-0548">Nucleotidyltransferase</keyword>
<evidence type="ECO:0000256" key="9">
    <source>
        <dbReference type="ARBA" id="ARBA00023268"/>
    </source>
</evidence>
<comment type="catalytic activity">
    <reaction evidence="13">
        <text>N-acetyl-alpha-D-glucosamine 1-phosphate + UTP + H(+) = UDP-N-acetyl-alpha-D-glucosamine + diphosphate</text>
        <dbReference type="Rhea" id="RHEA:13509"/>
        <dbReference type="ChEBI" id="CHEBI:15378"/>
        <dbReference type="ChEBI" id="CHEBI:33019"/>
        <dbReference type="ChEBI" id="CHEBI:46398"/>
        <dbReference type="ChEBI" id="CHEBI:57705"/>
        <dbReference type="ChEBI" id="CHEBI:57776"/>
        <dbReference type="EC" id="2.7.7.23"/>
    </reaction>
</comment>
<keyword evidence="7" id="KW-0133">Cell shape</keyword>
<dbReference type="SUPFAM" id="SSF51161">
    <property type="entry name" value="Trimeric LpxA-like enzymes"/>
    <property type="match status" value="1"/>
</dbReference>
<keyword evidence="6" id="KW-0460">Magnesium</keyword>
<gene>
    <name evidence="15" type="ORF">MNBD_IGNAVI01-2839</name>
</gene>
<reference evidence="15" key="1">
    <citation type="submission" date="2018-06" db="EMBL/GenBank/DDBJ databases">
        <authorList>
            <person name="Zhirakovskaya E."/>
        </authorList>
    </citation>
    <scope>NUCLEOTIDE SEQUENCE</scope>
</reference>
<evidence type="ECO:0000256" key="7">
    <source>
        <dbReference type="ARBA" id="ARBA00022960"/>
    </source>
</evidence>
<evidence type="ECO:0000259" key="14">
    <source>
        <dbReference type="Pfam" id="PF12804"/>
    </source>
</evidence>
<keyword evidence="8" id="KW-0573">Peptidoglycan synthesis</keyword>
<dbReference type="Gene3D" id="3.90.550.10">
    <property type="entry name" value="Spore Coat Polysaccharide Biosynthesis Protein SpsA, Chain A"/>
    <property type="match status" value="1"/>
</dbReference>
<dbReference type="InterPro" id="IPR011004">
    <property type="entry name" value="Trimer_LpxA-like_sf"/>
</dbReference>
<keyword evidence="9" id="KW-0511">Multifunctional enzyme</keyword>
<evidence type="ECO:0000256" key="1">
    <source>
        <dbReference type="ARBA" id="ARBA00001946"/>
    </source>
</evidence>
<evidence type="ECO:0000256" key="13">
    <source>
        <dbReference type="ARBA" id="ARBA00048493"/>
    </source>
</evidence>
<evidence type="ECO:0000256" key="10">
    <source>
        <dbReference type="ARBA" id="ARBA00023315"/>
    </source>
</evidence>
<protein>
    <submittedName>
        <fullName evidence="15">N-acetylglucosamine-1-phosphate uridyltransferase / Glucosamine-1-phosphate N-acetyltransferase</fullName>
        <ecNumber evidence="15">2.3.1.157</ecNumber>
        <ecNumber evidence="15">2.7.7.23</ecNumber>
    </submittedName>
</protein>
<accession>A0A3B1C1W7</accession>
<sequence length="496" mass="55835">MKNNIHEMITKYNNKFDNKLSETTIILAAGHGKRIKSHTSKMLHKIWEKPTVERVFEASKSGLKKVNSIIVVGIKAEDVIKVIGSRPNTMFAYQETQNGTGHAVQVALENIDNGYDGTIYILPGDMGLIDSKTISNFKRNFVRSGADMMVLTGIYEGDPQNNNYGRIVRVKDKDVNGNWSGEDKGKVIEIIEHKDILSLDASKSYITNFKGKEYSFTKEELIKNNEFNSGVYAVNYKKMKKLIGQLDSNNVQGEIYITDLISVFNNNGLTVRAVPPREQHVLMGFNNKSVLLQMESIARDIVYDKLKDIVVFEDPYDFFIHEDVVEQIIKLDKKGQPLDIVIGKGAHIGKNAKVNYNLTLMKNTCVRGNVKFGKNVTISENIHLSTHENQILKIGDNVEILWGNIIKGNIVIGDNSRIESSVNMTGSDEFPLRIGKNVTIKGTSYIFGSIIEDDVFIEHSILIKKKVEKLETKNGDVRKIRFYLPMPEGIDSISDL</sequence>
<dbReference type="InterPro" id="IPR029044">
    <property type="entry name" value="Nucleotide-diphossugar_trans"/>
</dbReference>
<comment type="catalytic activity">
    <reaction evidence="12">
        <text>alpha-D-glucosamine 1-phosphate + acetyl-CoA = N-acetyl-alpha-D-glucosamine 1-phosphate + CoA + H(+)</text>
        <dbReference type="Rhea" id="RHEA:13725"/>
        <dbReference type="ChEBI" id="CHEBI:15378"/>
        <dbReference type="ChEBI" id="CHEBI:57287"/>
        <dbReference type="ChEBI" id="CHEBI:57288"/>
        <dbReference type="ChEBI" id="CHEBI:57776"/>
        <dbReference type="ChEBI" id="CHEBI:58516"/>
        <dbReference type="EC" id="2.3.1.157"/>
    </reaction>
</comment>
<dbReference type="GO" id="GO:0019134">
    <property type="term" value="F:glucosamine-1-phosphate N-acetyltransferase activity"/>
    <property type="evidence" value="ECO:0007669"/>
    <property type="project" value="UniProtKB-EC"/>
</dbReference>
<dbReference type="InterPro" id="IPR025877">
    <property type="entry name" value="MobA-like_NTP_Trfase"/>
</dbReference>
<dbReference type="InterPro" id="IPR050065">
    <property type="entry name" value="GlmU-like"/>
</dbReference>
<dbReference type="EC" id="2.3.1.157" evidence="15"/>
<evidence type="ECO:0000256" key="2">
    <source>
        <dbReference type="ARBA" id="ARBA00022490"/>
    </source>
</evidence>
<evidence type="ECO:0000256" key="11">
    <source>
        <dbReference type="ARBA" id="ARBA00023316"/>
    </source>
</evidence>
<comment type="cofactor">
    <cofactor evidence="1">
        <name>Mg(2+)</name>
        <dbReference type="ChEBI" id="CHEBI:18420"/>
    </cofactor>
</comment>
<evidence type="ECO:0000256" key="5">
    <source>
        <dbReference type="ARBA" id="ARBA00022723"/>
    </source>
</evidence>
<keyword evidence="5" id="KW-0479">Metal-binding</keyword>
<proteinExistence type="predicted"/>
<dbReference type="EC" id="2.7.7.23" evidence="15"/>
<dbReference type="EMBL" id="UOGD01000108">
    <property type="protein sequence ID" value="VAX18593.1"/>
    <property type="molecule type" value="Genomic_DNA"/>
</dbReference>
<evidence type="ECO:0000256" key="12">
    <source>
        <dbReference type="ARBA" id="ARBA00048247"/>
    </source>
</evidence>
<dbReference type="PANTHER" id="PTHR43584:SF3">
    <property type="entry name" value="BIFUNCTIONAL PROTEIN GLMU"/>
    <property type="match status" value="1"/>
</dbReference>
<dbReference type="Gene3D" id="2.160.10.10">
    <property type="entry name" value="Hexapeptide repeat proteins"/>
    <property type="match status" value="1"/>
</dbReference>
<keyword evidence="11" id="KW-0961">Cell wall biogenesis/degradation</keyword>
<evidence type="ECO:0000256" key="4">
    <source>
        <dbReference type="ARBA" id="ARBA00022695"/>
    </source>
</evidence>
<feature type="domain" description="MobA-like NTP transferase" evidence="14">
    <location>
        <begin position="25"/>
        <end position="152"/>
    </location>
</feature>
<dbReference type="GO" id="GO:0003977">
    <property type="term" value="F:UDP-N-acetylglucosamine diphosphorylase activity"/>
    <property type="evidence" value="ECO:0007669"/>
    <property type="project" value="UniProtKB-EC"/>
</dbReference>
<name>A0A3B1C1W7_9ZZZZ</name>
<dbReference type="AlphaFoldDB" id="A0A3B1C1W7"/>
<evidence type="ECO:0000256" key="6">
    <source>
        <dbReference type="ARBA" id="ARBA00022842"/>
    </source>
</evidence>
<dbReference type="Pfam" id="PF12804">
    <property type="entry name" value="NTP_transf_3"/>
    <property type="match status" value="1"/>
</dbReference>
<evidence type="ECO:0000256" key="3">
    <source>
        <dbReference type="ARBA" id="ARBA00022679"/>
    </source>
</evidence>
<keyword evidence="10 15" id="KW-0012">Acyltransferase</keyword>
<organism evidence="15">
    <name type="scientific">hydrothermal vent metagenome</name>
    <dbReference type="NCBI Taxonomy" id="652676"/>
    <lineage>
        <taxon>unclassified sequences</taxon>
        <taxon>metagenomes</taxon>
        <taxon>ecological metagenomes</taxon>
    </lineage>
</organism>
<dbReference type="PANTHER" id="PTHR43584">
    <property type="entry name" value="NUCLEOTIDYL TRANSFERASE"/>
    <property type="match status" value="1"/>
</dbReference>
<keyword evidence="3 15" id="KW-0808">Transferase</keyword>
<evidence type="ECO:0000313" key="15">
    <source>
        <dbReference type="EMBL" id="VAX18593.1"/>
    </source>
</evidence>